<organism evidence="6 7">
    <name type="scientific">Luedemannella helvata</name>
    <dbReference type="NCBI Taxonomy" id="349315"/>
    <lineage>
        <taxon>Bacteria</taxon>
        <taxon>Bacillati</taxon>
        <taxon>Actinomycetota</taxon>
        <taxon>Actinomycetes</taxon>
        <taxon>Micromonosporales</taxon>
        <taxon>Micromonosporaceae</taxon>
        <taxon>Luedemannella</taxon>
    </lineage>
</organism>
<dbReference type="InterPro" id="IPR006638">
    <property type="entry name" value="Elp3/MiaA/NifB-like_rSAM"/>
</dbReference>
<dbReference type="PANTHER" id="PTHR43273">
    <property type="entry name" value="ANAEROBIC SULFATASE-MATURATING ENZYME HOMOLOG ASLB-RELATED"/>
    <property type="match status" value="1"/>
</dbReference>
<evidence type="ECO:0000313" key="6">
    <source>
        <dbReference type="EMBL" id="GAA1747846.1"/>
    </source>
</evidence>
<dbReference type="SMART" id="SM00729">
    <property type="entry name" value="Elp3"/>
    <property type="match status" value="1"/>
</dbReference>
<evidence type="ECO:0000256" key="1">
    <source>
        <dbReference type="ARBA" id="ARBA00022691"/>
    </source>
</evidence>
<dbReference type="SFLD" id="SFLDG01072">
    <property type="entry name" value="dehydrogenase_like"/>
    <property type="match status" value="1"/>
</dbReference>
<dbReference type="EMBL" id="BAAALS010000007">
    <property type="protein sequence ID" value="GAA1747846.1"/>
    <property type="molecule type" value="Genomic_DNA"/>
</dbReference>
<feature type="domain" description="Radical SAM core" evidence="5">
    <location>
        <begin position="12"/>
        <end position="236"/>
    </location>
</feature>
<dbReference type="InterPro" id="IPR013785">
    <property type="entry name" value="Aldolase_TIM"/>
</dbReference>
<proteinExistence type="predicted"/>
<dbReference type="PANTHER" id="PTHR43273:SF8">
    <property type="entry name" value="RADICAL SAM DOMAIN PROTEIN"/>
    <property type="match status" value="1"/>
</dbReference>
<evidence type="ECO:0000313" key="7">
    <source>
        <dbReference type="Proteomes" id="UP001500655"/>
    </source>
</evidence>
<dbReference type="Pfam" id="PF04055">
    <property type="entry name" value="Radical_SAM"/>
    <property type="match status" value="1"/>
</dbReference>
<dbReference type="Gene3D" id="3.20.20.70">
    <property type="entry name" value="Aldolase class I"/>
    <property type="match status" value="1"/>
</dbReference>
<evidence type="ECO:0000256" key="3">
    <source>
        <dbReference type="ARBA" id="ARBA00023004"/>
    </source>
</evidence>
<dbReference type="PROSITE" id="PS51918">
    <property type="entry name" value="RADICAL_SAM"/>
    <property type="match status" value="1"/>
</dbReference>
<gene>
    <name evidence="6" type="primary">grrM</name>
    <name evidence="6" type="ORF">GCM10009681_18800</name>
</gene>
<name>A0ABP4W601_9ACTN</name>
<evidence type="ECO:0000259" key="5">
    <source>
        <dbReference type="PROSITE" id="PS51918"/>
    </source>
</evidence>
<dbReference type="SUPFAM" id="SSF102114">
    <property type="entry name" value="Radical SAM enzymes"/>
    <property type="match status" value="1"/>
</dbReference>
<keyword evidence="1" id="KW-0949">S-adenosyl-L-methionine</keyword>
<dbReference type="NCBIfam" id="NF041718">
    <property type="entry name" value="rSAM_phane_AMC"/>
    <property type="match status" value="1"/>
</dbReference>
<dbReference type="SFLD" id="SFLDS00029">
    <property type="entry name" value="Radical_SAM"/>
    <property type="match status" value="1"/>
</dbReference>
<dbReference type="SFLD" id="SFLDG01067">
    <property type="entry name" value="SPASM/twitch_domain_containing"/>
    <property type="match status" value="1"/>
</dbReference>
<keyword evidence="4" id="KW-0411">Iron-sulfur</keyword>
<accession>A0ABP4W601</accession>
<dbReference type="Proteomes" id="UP001500655">
    <property type="component" value="Unassembled WGS sequence"/>
</dbReference>
<sequence length="370" mass="40547">MSHDWTGMRGVAAVPGYVVMQPTTLCNLDCSYCYLPWRAQRRPMSVAVAEAVAATVNIWARDNDRFSVVWHGGEPLAAGREQLGDLMAPFAGVEHHVQTNATLIDDAWCEFFAAHEVRVSVSVDGPEARNGDRVDRAGRPAYDKIMKGIEALRRHGLPFSALAVVTDPQPEQAAELYAYFLDLGCDVLGVNIEEREGVNVRSNAHRGARVRAFWAELVGAWRREPRIHVREIEWTLRYAAAELDGTADAVLPRQLDPIPTVAYDGSVVLLSPELAGFHDARYGDFTSGNVLHRPLDEIIAGAAAGTNWIADFVAGVEACRATCAYFGFCGGAHAANRYFELGGFTGTETDHCRNSKIRLLEGILDHVGTR</sequence>
<dbReference type="InterPro" id="IPR023867">
    <property type="entry name" value="Sulphatase_maturase_rSAM"/>
</dbReference>
<comment type="caution">
    <text evidence="6">The sequence shown here is derived from an EMBL/GenBank/DDBJ whole genome shotgun (WGS) entry which is preliminary data.</text>
</comment>
<dbReference type="SFLD" id="SFLDG01386">
    <property type="entry name" value="main_SPASM_domain-containing"/>
    <property type="match status" value="1"/>
</dbReference>
<keyword evidence="7" id="KW-1185">Reference proteome</keyword>
<keyword evidence="3" id="KW-0408">Iron</keyword>
<dbReference type="InterPro" id="IPR058240">
    <property type="entry name" value="rSAM_sf"/>
</dbReference>
<dbReference type="InterPro" id="IPR007197">
    <property type="entry name" value="rSAM"/>
</dbReference>
<evidence type="ECO:0000256" key="4">
    <source>
        <dbReference type="ARBA" id="ARBA00023014"/>
    </source>
</evidence>
<dbReference type="CDD" id="cd01335">
    <property type="entry name" value="Radical_SAM"/>
    <property type="match status" value="1"/>
</dbReference>
<protein>
    <submittedName>
        <fullName evidence="6">GRRM system radical SAM/SPASM domain protein</fullName>
    </submittedName>
</protein>
<evidence type="ECO:0000256" key="2">
    <source>
        <dbReference type="ARBA" id="ARBA00022723"/>
    </source>
</evidence>
<keyword evidence="2" id="KW-0479">Metal-binding</keyword>
<reference evidence="7" key="1">
    <citation type="journal article" date="2019" name="Int. J. Syst. Evol. Microbiol.">
        <title>The Global Catalogue of Microorganisms (GCM) 10K type strain sequencing project: providing services to taxonomists for standard genome sequencing and annotation.</title>
        <authorList>
            <consortium name="The Broad Institute Genomics Platform"/>
            <consortium name="The Broad Institute Genome Sequencing Center for Infectious Disease"/>
            <person name="Wu L."/>
            <person name="Ma J."/>
        </authorList>
    </citation>
    <scope>NUCLEOTIDE SEQUENCE [LARGE SCALE GENOMIC DNA]</scope>
    <source>
        <strain evidence="7">JCM 13249</strain>
    </source>
</reference>